<organism evidence="2 3">
    <name type="scientific">Cyanobacterium aponinum 0216</name>
    <dbReference type="NCBI Taxonomy" id="2676140"/>
    <lineage>
        <taxon>Bacteria</taxon>
        <taxon>Bacillati</taxon>
        <taxon>Cyanobacteriota</taxon>
        <taxon>Cyanophyceae</taxon>
        <taxon>Oscillatoriophycideae</taxon>
        <taxon>Chroococcales</taxon>
        <taxon>Geminocystaceae</taxon>
        <taxon>Cyanobacterium</taxon>
    </lineage>
</organism>
<name>A0A844GUW9_9CHRO</name>
<comment type="caution">
    <text evidence="2">The sequence shown here is derived from an EMBL/GenBank/DDBJ whole genome shotgun (WGS) entry which is preliminary data.</text>
</comment>
<dbReference type="Pfam" id="PF09865">
    <property type="entry name" value="DUF2092"/>
    <property type="match status" value="1"/>
</dbReference>
<reference evidence="2 3" key="1">
    <citation type="submission" date="2019-11" db="EMBL/GenBank/DDBJ databases">
        <title>Isolation of a new High Light Tolerant Cyanobacteria.</title>
        <authorList>
            <person name="Dobson Z."/>
            <person name="Vaughn N."/>
            <person name="Vaughn M."/>
            <person name="Fromme P."/>
            <person name="Mazor Y."/>
        </authorList>
    </citation>
    <scope>NUCLEOTIDE SEQUENCE [LARGE SCALE GENOMIC DNA]</scope>
    <source>
        <strain evidence="2 3">0216</strain>
    </source>
</reference>
<dbReference type="Proteomes" id="UP000437131">
    <property type="component" value="Unassembled WGS sequence"/>
</dbReference>
<evidence type="ECO:0000313" key="2">
    <source>
        <dbReference type="EMBL" id="MTF38841.1"/>
    </source>
</evidence>
<feature type="chain" id="PRO_5032347555" evidence="1">
    <location>
        <begin position="43"/>
        <end position="276"/>
    </location>
</feature>
<dbReference type="Gene3D" id="2.50.20.10">
    <property type="entry name" value="Lipoprotein localisation LolA/LolB/LppX"/>
    <property type="match status" value="1"/>
</dbReference>
<keyword evidence="1" id="KW-0732">Signal</keyword>
<dbReference type="InterPro" id="IPR019207">
    <property type="entry name" value="DUF2092"/>
</dbReference>
<sequence length="276" mass="31195">MAGNAYSIHYFLTKYNYNIKLMNSLRILLTCSLFITSSFELAAKIQAQTVPVMPTEETPITTEELLTQVCDFLKGQQFISVEMDITYDNVLTSGSKVQYGGYKTVSVQRPNMVRVDTVADQGNRNFYYDGKTITLFSPTLKVFATKEAPANIDEMLNTIEEKLGFTIPMFNLFTSNPCAVLDNTVEEPLYIGSNLVNREETDQILIVTADWDGQLWISQDETPLVKKAIVTYKNLPNAPQYTVLFSNWNFKPSFAPDTFTFTPGQDNFKVQILPSD</sequence>
<evidence type="ECO:0000256" key="1">
    <source>
        <dbReference type="SAM" id="SignalP"/>
    </source>
</evidence>
<evidence type="ECO:0000313" key="3">
    <source>
        <dbReference type="Proteomes" id="UP000437131"/>
    </source>
</evidence>
<proteinExistence type="predicted"/>
<accession>A0A844GUW9</accession>
<feature type="signal peptide" evidence="1">
    <location>
        <begin position="1"/>
        <end position="42"/>
    </location>
</feature>
<protein>
    <submittedName>
        <fullName evidence="2">DUF2092 domain-containing protein</fullName>
    </submittedName>
</protein>
<dbReference type="EMBL" id="WMIA01000007">
    <property type="protein sequence ID" value="MTF38841.1"/>
    <property type="molecule type" value="Genomic_DNA"/>
</dbReference>
<dbReference type="AlphaFoldDB" id="A0A844GUW9"/>
<gene>
    <name evidence="2" type="ORF">GGC33_07850</name>
</gene>
<dbReference type="PIRSF" id="PIRSF012443">
    <property type="entry name" value="UCP012443"/>
    <property type="match status" value="1"/>
</dbReference>